<dbReference type="EMBL" id="JAUIRO010000006">
    <property type="protein sequence ID" value="KAK0709843.1"/>
    <property type="molecule type" value="Genomic_DNA"/>
</dbReference>
<evidence type="ECO:0000256" key="1">
    <source>
        <dbReference type="SAM" id="MobiDB-lite"/>
    </source>
</evidence>
<dbReference type="GeneID" id="85325891"/>
<dbReference type="AlphaFoldDB" id="A0AA40A634"/>
<protein>
    <recommendedName>
        <fullName evidence="2">DUF7726 domain-containing protein</fullName>
    </recommendedName>
</protein>
<evidence type="ECO:0000259" key="2">
    <source>
        <dbReference type="Pfam" id="PF24852"/>
    </source>
</evidence>
<feature type="region of interest" description="Disordered" evidence="1">
    <location>
        <begin position="467"/>
        <end position="493"/>
    </location>
</feature>
<reference evidence="3" key="1">
    <citation type="submission" date="2023-06" db="EMBL/GenBank/DDBJ databases">
        <title>Genome-scale phylogeny and comparative genomics of the fungal order Sordariales.</title>
        <authorList>
            <consortium name="Lawrence Berkeley National Laboratory"/>
            <person name="Hensen N."/>
            <person name="Bonometti L."/>
            <person name="Westerberg I."/>
            <person name="Brannstrom I.O."/>
            <person name="Guillou S."/>
            <person name="Cros-Aarteil S."/>
            <person name="Calhoun S."/>
            <person name="Haridas S."/>
            <person name="Kuo A."/>
            <person name="Mondo S."/>
            <person name="Pangilinan J."/>
            <person name="Riley R."/>
            <person name="LaButti K."/>
            <person name="Andreopoulos B."/>
            <person name="Lipzen A."/>
            <person name="Chen C."/>
            <person name="Yanf M."/>
            <person name="Daum C."/>
            <person name="Ng V."/>
            <person name="Clum A."/>
            <person name="Steindorff A."/>
            <person name="Ohm R."/>
            <person name="Martin F."/>
            <person name="Silar P."/>
            <person name="Natvig D."/>
            <person name="Lalanne C."/>
            <person name="Gautier V."/>
            <person name="Ament-velasquez S.L."/>
            <person name="Kruys A."/>
            <person name="Hutchinson M.I."/>
            <person name="Powell A.J."/>
            <person name="Barry K."/>
            <person name="Miller A.N."/>
            <person name="Grigoriev I.V."/>
            <person name="Debuchy R."/>
            <person name="Gladieux P."/>
            <person name="Thoren M.H."/>
            <person name="Johannesson H."/>
        </authorList>
    </citation>
    <scope>NUCLEOTIDE SEQUENCE</scope>
    <source>
        <strain evidence="3">SMH2392-1A</strain>
    </source>
</reference>
<accession>A0AA40A634</accession>
<evidence type="ECO:0000313" key="4">
    <source>
        <dbReference type="Proteomes" id="UP001172101"/>
    </source>
</evidence>
<dbReference type="InterPro" id="IPR056143">
    <property type="entry name" value="DUF7726"/>
</dbReference>
<name>A0AA40A634_9PEZI</name>
<gene>
    <name evidence="3" type="ORF">B0T26DRAFT_723278</name>
</gene>
<sequence>MPSTRRDGLSRDQLLADLKAYTAITDERLDELKHFLITAYYLSQHGQDARIVARGQKYHRPGGSAYALKDVPAQDVVSGVRAYIHATHCGWSQRPADICDKVFANVTSKLKDFKTWEAVKMERPNPKATPATIFSESRAQLPESIKSNAGLFADLAFAAGFDMDKLIYLKGIIAWWDSTAGGKSGMWCPGKGEVKGGRLGRDHLHTIEDVPNCYVRDCIMDYINTELERGSNVKKADVRRAVFSDLTNAEIKQYSKLVSQRMDAIRRGDLSPDDEEPQPAEPEPKNPLHEALHQYYDLRIRLGELKGKEQQDDALAAVEDTVDLKPYAEGTNFRRDRDWDEIDVLSRSVVRPGAKTPLPAESAALEGVLQRKPAIRHDVDQVRAMIKRFVLGGEWTLDQFRIALGPAGPTRQHLSKFLGHKSATRHSKTFNLSWEFFHRRELLGLPLVGASPDRDAITLISSRTRARGAKRRSGTLHGVGRAAPVRQAKRPRV</sequence>
<dbReference type="RefSeq" id="XP_060293147.1">
    <property type="nucleotide sequence ID" value="XM_060442621.1"/>
</dbReference>
<comment type="caution">
    <text evidence="3">The sequence shown here is derived from an EMBL/GenBank/DDBJ whole genome shotgun (WGS) entry which is preliminary data.</text>
</comment>
<dbReference type="Pfam" id="PF24852">
    <property type="entry name" value="DUF7726"/>
    <property type="match status" value="1"/>
</dbReference>
<feature type="region of interest" description="Disordered" evidence="1">
    <location>
        <begin position="268"/>
        <end position="287"/>
    </location>
</feature>
<evidence type="ECO:0000313" key="3">
    <source>
        <dbReference type="EMBL" id="KAK0709843.1"/>
    </source>
</evidence>
<keyword evidence="4" id="KW-1185">Reference proteome</keyword>
<organism evidence="3 4">
    <name type="scientific">Lasiosphaeria miniovina</name>
    <dbReference type="NCBI Taxonomy" id="1954250"/>
    <lineage>
        <taxon>Eukaryota</taxon>
        <taxon>Fungi</taxon>
        <taxon>Dikarya</taxon>
        <taxon>Ascomycota</taxon>
        <taxon>Pezizomycotina</taxon>
        <taxon>Sordariomycetes</taxon>
        <taxon>Sordariomycetidae</taxon>
        <taxon>Sordariales</taxon>
        <taxon>Lasiosphaeriaceae</taxon>
        <taxon>Lasiosphaeria</taxon>
    </lineage>
</organism>
<dbReference type="Proteomes" id="UP001172101">
    <property type="component" value="Unassembled WGS sequence"/>
</dbReference>
<feature type="domain" description="DUF7726" evidence="2">
    <location>
        <begin position="375"/>
        <end position="445"/>
    </location>
</feature>
<proteinExistence type="predicted"/>